<feature type="domain" description="CTHRC1 C-terminal" evidence="2">
    <location>
        <begin position="66"/>
        <end position="109"/>
    </location>
</feature>
<protein>
    <recommendedName>
        <fullName evidence="2">CTHRC1 C-terminal domain-containing protein</fullName>
    </recommendedName>
</protein>
<accession>A0ABN8PWL9</accession>
<dbReference type="InterPro" id="IPR057873">
    <property type="entry name" value="CTHRC1_C"/>
</dbReference>
<comment type="caution">
    <text evidence="3">The sequence shown here is derived from an EMBL/GenBank/DDBJ whole genome shotgun (WGS) entry which is preliminary data.</text>
</comment>
<evidence type="ECO:0000313" key="3">
    <source>
        <dbReference type="EMBL" id="CAH3152336.1"/>
    </source>
</evidence>
<feature type="compositionally biased region" description="Basic and acidic residues" evidence="1">
    <location>
        <begin position="35"/>
        <end position="46"/>
    </location>
</feature>
<feature type="compositionally biased region" description="Low complexity" evidence="1">
    <location>
        <begin position="11"/>
        <end position="20"/>
    </location>
</feature>
<evidence type="ECO:0000313" key="4">
    <source>
        <dbReference type="Proteomes" id="UP001159405"/>
    </source>
</evidence>
<evidence type="ECO:0000256" key="1">
    <source>
        <dbReference type="SAM" id="MobiDB-lite"/>
    </source>
</evidence>
<gene>
    <name evidence="3" type="ORF">PLOB_00049034</name>
</gene>
<dbReference type="EMBL" id="CALNXK010000093">
    <property type="protein sequence ID" value="CAH3152336.1"/>
    <property type="molecule type" value="Genomic_DNA"/>
</dbReference>
<evidence type="ECO:0000259" key="2">
    <source>
        <dbReference type="Pfam" id="PF25815"/>
    </source>
</evidence>
<feature type="compositionally biased region" description="Basic and acidic residues" evidence="1">
    <location>
        <begin position="1"/>
        <end position="10"/>
    </location>
</feature>
<sequence>MPGPRGDRGRVGPPGRSGPPTILGIKGEPGLVGMRGERSIVRNQGRERRKHQSKSSKCSTTNQLQTMYCAFKKLKSDAALQVSFHGTVRVHGDDKCNRWYFKFNGNECSG</sequence>
<name>A0ABN8PWL9_9CNID</name>
<keyword evidence="4" id="KW-1185">Reference proteome</keyword>
<reference evidence="3 4" key="1">
    <citation type="submission" date="2022-05" db="EMBL/GenBank/DDBJ databases">
        <authorList>
            <consortium name="Genoscope - CEA"/>
            <person name="William W."/>
        </authorList>
    </citation>
    <scope>NUCLEOTIDE SEQUENCE [LARGE SCALE GENOMIC DNA]</scope>
</reference>
<dbReference type="Proteomes" id="UP001159405">
    <property type="component" value="Unassembled WGS sequence"/>
</dbReference>
<proteinExistence type="predicted"/>
<organism evidence="3 4">
    <name type="scientific">Porites lobata</name>
    <dbReference type="NCBI Taxonomy" id="104759"/>
    <lineage>
        <taxon>Eukaryota</taxon>
        <taxon>Metazoa</taxon>
        <taxon>Cnidaria</taxon>
        <taxon>Anthozoa</taxon>
        <taxon>Hexacorallia</taxon>
        <taxon>Scleractinia</taxon>
        <taxon>Fungiina</taxon>
        <taxon>Poritidae</taxon>
        <taxon>Porites</taxon>
    </lineage>
</organism>
<feature type="region of interest" description="Disordered" evidence="1">
    <location>
        <begin position="1"/>
        <end position="59"/>
    </location>
</feature>
<dbReference type="Pfam" id="PF25815">
    <property type="entry name" value="CTHRC1_C"/>
    <property type="match status" value="1"/>
</dbReference>